<evidence type="ECO:0000313" key="3">
    <source>
        <dbReference type="EMBL" id="KAF8748398.1"/>
    </source>
</evidence>
<organism evidence="3 4">
    <name type="scientific">Rhizoctonia solani</name>
    <dbReference type="NCBI Taxonomy" id="456999"/>
    <lineage>
        <taxon>Eukaryota</taxon>
        <taxon>Fungi</taxon>
        <taxon>Dikarya</taxon>
        <taxon>Basidiomycota</taxon>
        <taxon>Agaricomycotina</taxon>
        <taxon>Agaricomycetes</taxon>
        <taxon>Cantharellales</taxon>
        <taxon>Ceratobasidiaceae</taxon>
        <taxon>Rhizoctonia</taxon>
    </lineage>
</organism>
<evidence type="ECO:0000256" key="2">
    <source>
        <dbReference type="SAM" id="MobiDB-lite"/>
    </source>
</evidence>
<comment type="caution">
    <text evidence="3">The sequence shown here is derived from an EMBL/GenBank/DDBJ whole genome shotgun (WGS) entry which is preliminary data.</text>
</comment>
<dbReference type="EMBL" id="JACYCF010000040">
    <property type="protein sequence ID" value="KAF8748398.1"/>
    <property type="molecule type" value="Genomic_DNA"/>
</dbReference>
<dbReference type="Gene3D" id="2.130.10.10">
    <property type="entry name" value="YVTN repeat-like/Quinoprotein amine dehydrogenase"/>
    <property type="match status" value="1"/>
</dbReference>
<dbReference type="Proteomes" id="UP000614334">
    <property type="component" value="Unassembled WGS sequence"/>
</dbReference>
<accession>A0A8H7I159</accession>
<protein>
    <submittedName>
        <fullName evidence="3">WD40 repeat-like protein</fullName>
    </submittedName>
</protein>
<dbReference type="PROSITE" id="PS50294">
    <property type="entry name" value="WD_REPEATS_REGION"/>
    <property type="match status" value="1"/>
</dbReference>
<feature type="region of interest" description="Disordered" evidence="2">
    <location>
        <begin position="25"/>
        <end position="44"/>
    </location>
</feature>
<dbReference type="Pfam" id="PF00400">
    <property type="entry name" value="WD40"/>
    <property type="match status" value="2"/>
</dbReference>
<name>A0A8H7I159_9AGAM</name>
<gene>
    <name evidence="3" type="ORF">RHS01_10855</name>
</gene>
<dbReference type="SUPFAM" id="SSF117289">
    <property type="entry name" value="Nucleoporin domain"/>
    <property type="match status" value="1"/>
</dbReference>
<proteinExistence type="predicted"/>
<dbReference type="InterPro" id="IPR001680">
    <property type="entry name" value="WD40_rpt"/>
</dbReference>
<dbReference type="PANTHER" id="PTHR19879">
    <property type="entry name" value="TRANSCRIPTION INITIATION FACTOR TFIID"/>
    <property type="match status" value="1"/>
</dbReference>
<dbReference type="InterPro" id="IPR015943">
    <property type="entry name" value="WD40/YVTN_repeat-like_dom_sf"/>
</dbReference>
<evidence type="ECO:0000256" key="1">
    <source>
        <dbReference type="PROSITE-ProRule" id="PRU00221"/>
    </source>
</evidence>
<sequence>MGLDWQLDFMMAGLRGSCSQWSSGTWTPQGAHGGGNSVALSPDGSMLASGSGGGTILVRDAQTGNRVYDVIKEHGGQVTSVCFSPDGKYILSGSHDRTTRMWTVATAV</sequence>
<feature type="repeat" description="WD" evidence="1">
    <location>
        <begin position="71"/>
        <end position="108"/>
    </location>
</feature>
<reference evidence="3" key="1">
    <citation type="submission" date="2020-09" db="EMBL/GenBank/DDBJ databases">
        <title>Comparative genome analyses of four rice-infecting Rhizoctonia solani isolates reveal extensive enrichment of homogalacturonan modification genes.</title>
        <authorList>
            <person name="Lee D.-Y."/>
            <person name="Jeon J."/>
            <person name="Kim K.-T."/>
            <person name="Cheong K."/>
            <person name="Song H."/>
            <person name="Choi G."/>
            <person name="Ko J."/>
            <person name="Opiyo S.O."/>
            <person name="Zuo S."/>
            <person name="Madhav S."/>
            <person name="Lee Y.-H."/>
            <person name="Wang G.-L."/>
        </authorList>
    </citation>
    <scope>NUCLEOTIDE SEQUENCE</scope>
    <source>
        <strain evidence="3">AG1-IA B2</strain>
    </source>
</reference>
<dbReference type="PANTHER" id="PTHR19879:SF9">
    <property type="entry name" value="TRANSCRIPTION INITIATION FACTOR TFIID SUBUNIT 5"/>
    <property type="match status" value="1"/>
</dbReference>
<dbReference type="SMART" id="SM00320">
    <property type="entry name" value="WD40"/>
    <property type="match status" value="2"/>
</dbReference>
<dbReference type="AlphaFoldDB" id="A0A8H7I159"/>
<evidence type="ECO:0000313" key="4">
    <source>
        <dbReference type="Proteomes" id="UP000614334"/>
    </source>
</evidence>
<dbReference type="PROSITE" id="PS50082">
    <property type="entry name" value="WD_REPEATS_2"/>
    <property type="match status" value="1"/>
</dbReference>
<keyword evidence="1" id="KW-0853">WD repeat</keyword>